<feature type="domain" description="Nitrile hydratase beta subunit-like N-terminal" evidence="2">
    <location>
        <begin position="16"/>
        <end position="102"/>
    </location>
</feature>
<dbReference type="InterPro" id="IPR049054">
    <property type="entry name" value="CN_hydtase_beta-like_N"/>
</dbReference>
<sequence length="122" mass="13102">MSNCNIPREFGPEDALAPDAPKFGEAWHAQVLAIADTLVTSGQISATAWAETLGAERDADESAGRADTEETYYEAALRALERLLDGAEIVASGDLKTRRDTWERAYLATPHGAPVELTAGEK</sequence>
<protein>
    <submittedName>
        <fullName evidence="3">Nitrile hydratase subunit beta</fullName>
    </submittedName>
</protein>
<dbReference type="InterPro" id="IPR042262">
    <property type="entry name" value="CN_hydtase_beta_C"/>
</dbReference>
<feature type="region of interest" description="Disordered" evidence="1">
    <location>
        <begin position="1"/>
        <end position="21"/>
    </location>
</feature>
<proteinExistence type="predicted"/>
<dbReference type="Proteomes" id="UP000640583">
    <property type="component" value="Unassembled WGS sequence"/>
</dbReference>
<gene>
    <name evidence="3" type="ORF">H1D41_03585</name>
</gene>
<organism evidence="3 4">
    <name type="scientific">Halocynthiibacter styelae</name>
    <dbReference type="NCBI Taxonomy" id="2761955"/>
    <lineage>
        <taxon>Bacteria</taxon>
        <taxon>Pseudomonadati</taxon>
        <taxon>Pseudomonadota</taxon>
        <taxon>Alphaproteobacteria</taxon>
        <taxon>Rhodobacterales</taxon>
        <taxon>Paracoccaceae</taxon>
        <taxon>Halocynthiibacter</taxon>
    </lineage>
</organism>
<name>A0A8J7II23_9RHOB</name>
<evidence type="ECO:0000313" key="4">
    <source>
        <dbReference type="Proteomes" id="UP000640583"/>
    </source>
</evidence>
<evidence type="ECO:0000259" key="2">
    <source>
        <dbReference type="Pfam" id="PF21006"/>
    </source>
</evidence>
<reference evidence="3" key="1">
    <citation type="submission" date="2020-10" db="EMBL/GenBank/DDBJ databases">
        <title>Paenihalocynthiibacter styelae gen. nov., sp. nov., isolated from stalked sea squirt Styela clava.</title>
        <authorList>
            <person name="Kim Y.-O."/>
            <person name="Yoon J.-H."/>
        </authorList>
    </citation>
    <scope>NUCLEOTIDE SEQUENCE</scope>
    <source>
        <strain evidence="3">MYP1-1</strain>
    </source>
</reference>
<dbReference type="InterPro" id="IPR008990">
    <property type="entry name" value="Elect_transpt_acc-like_dom_sf"/>
</dbReference>
<evidence type="ECO:0000313" key="3">
    <source>
        <dbReference type="EMBL" id="MBI1492713.1"/>
    </source>
</evidence>
<comment type="caution">
    <text evidence="3">The sequence shown here is derived from an EMBL/GenBank/DDBJ whole genome shotgun (WGS) entry which is preliminary data.</text>
</comment>
<dbReference type="RefSeq" id="WP_228847619.1">
    <property type="nucleotide sequence ID" value="NZ_JADCKQ010000002.1"/>
</dbReference>
<keyword evidence="4" id="KW-1185">Reference proteome</keyword>
<dbReference type="EMBL" id="JADCKQ010000002">
    <property type="protein sequence ID" value="MBI1492713.1"/>
    <property type="molecule type" value="Genomic_DNA"/>
</dbReference>
<accession>A0A8J7II23</accession>
<dbReference type="Gene3D" id="1.10.472.20">
    <property type="entry name" value="Nitrile hydratase, beta subunit"/>
    <property type="match status" value="1"/>
</dbReference>
<dbReference type="AlphaFoldDB" id="A0A8J7II23"/>
<evidence type="ECO:0000256" key="1">
    <source>
        <dbReference type="SAM" id="MobiDB-lite"/>
    </source>
</evidence>
<dbReference type="Pfam" id="PF21006">
    <property type="entry name" value="NHase_beta_N"/>
    <property type="match status" value="1"/>
</dbReference>
<dbReference type="SUPFAM" id="SSF50090">
    <property type="entry name" value="Electron transport accessory proteins"/>
    <property type="match status" value="1"/>
</dbReference>